<dbReference type="SUPFAM" id="SSF52172">
    <property type="entry name" value="CheY-like"/>
    <property type="match status" value="1"/>
</dbReference>
<evidence type="ECO:0000259" key="3">
    <source>
        <dbReference type="PROSITE" id="PS50110"/>
    </source>
</evidence>
<dbReference type="SMART" id="SM00448">
    <property type="entry name" value="REC"/>
    <property type="match status" value="1"/>
</dbReference>
<dbReference type="Pfam" id="PF00072">
    <property type="entry name" value="Response_reg"/>
    <property type="match status" value="1"/>
</dbReference>
<dbReference type="PANTHER" id="PTHR44520">
    <property type="entry name" value="RESPONSE REGULATOR RCP1-RELATED"/>
    <property type="match status" value="1"/>
</dbReference>
<feature type="region of interest" description="Disordered" evidence="2">
    <location>
        <begin position="192"/>
        <end position="248"/>
    </location>
</feature>
<dbReference type="Gene3D" id="3.40.50.2300">
    <property type="match status" value="1"/>
</dbReference>
<dbReference type="Proteomes" id="UP000739538">
    <property type="component" value="Unassembled WGS sequence"/>
</dbReference>
<reference evidence="4" key="1">
    <citation type="submission" date="2020-04" db="EMBL/GenBank/DDBJ databases">
        <authorList>
            <person name="Zhang T."/>
        </authorList>
    </citation>
    <scope>NUCLEOTIDE SEQUENCE</scope>
    <source>
        <strain evidence="4">HKST-UBA02</strain>
    </source>
</reference>
<dbReference type="InterPro" id="IPR011006">
    <property type="entry name" value="CheY-like_superfamily"/>
</dbReference>
<dbReference type="PANTHER" id="PTHR44520:SF2">
    <property type="entry name" value="RESPONSE REGULATOR RCP1"/>
    <property type="match status" value="1"/>
</dbReference>
<evidence type="ECO:0000256" key="2">
    <source>
        <dbReference type="SAM" id="MobiDB-lite"/>
    </source>
</evidence>
<evidence type="ECO:0000313" key="4">
    <source>
        <dbReference type="EMBL" id="MCA9757617.1"/>
    </source>
</evidence>
<name>A0A956NF31_UNCEI</name>
<dbReference type="InterPro" id="IPR052893">
    <property type="entry name" value="TCS_response_regulator"/>
</dbReference>
<evidence type="ECO:0000256" key="1">
    <source>
        <dbReference type="PROSITE-ProRule" id="PRU00169"/>
    </source>
</evidence>
<keyword evidence="1" id="KW-0597">Phosphoprotein</keyword>
<gene>
    <name evidence="4" type="ORF">KDA27_17560</name>
</gene>
<dbReference type="GO" id="GO:0000160">
    <property type="term" value="P:phosphorelay signal transduction system"/>
    <property type="evidence" value="ECO:0007669"/>
    <property type="project" value="InterPro"/>
</dbReference>
<accession>A0A956NF31</accession>
<organism evidence="4 5">
    <name type="scientific">Eiseniibacteriota bacterium</name>
    <dbReference type="NCBI Taxonomy" id="2212470"/>
    <lineage>
        <taxon>Bacteria</taxon>
        <taxon>Candidatus Eiseniibacteriota</taxon>
    </lineage>
</organism>
<dbReference type="AlphaFoldDB" id="A0A956NF31"/>
<reference evidence="4" key="2">
    <citation type="journal article" date="2021" name="Microbiome">
        <title>Successional dynamics and alternative stable states in a saline activated sludge microbial community over 9 years.</title>
        <authorList>
            <person name="Wang Y."/>
            <person name="Ye J."/>
            <person name="Ju F."/>
            <person name="Liu L."/>
            <person name="Boyd J.A."/>
            <person name="Deng Y."/>
            <person name="Parks D.H."/>
            <person name="Jiang X."/>
            <person name="Yin X."/>
            <person name="Woodcroft B.J."/>
            <person name="Tyson G.W."/>
            <person name="Hugenholtz P."/>
            <person name="Polz M.F."/>
            <person name="Zhang T."/>
        </authorList>
    </citation>
    <scope>NUCLEOTIDE SEQUENCE</scope>
    <source>
        <strain evidence="4">HKST-UBA02</strain>
    </source>
</reference>
<protein>
    <submittedName>
        <fullName evidence="4">Response regulator</fullName>
    </submittedName>
</protein>
<comment type="caution">
    <text evidence="4">The sequence shown here is derived from an EMBL/GenBank/DDBJ whole genome shotgun (WGS) entry which is preliminary data.</text>
</comment>
<feature type="compositionally biased region" description="Gly residues" evidence="2">
    <location>
        <begin position="219"/>
        <end position="235"/>
    </location>
</feature>
<dbReference type="EMBL" id="JAGQHS010000109">
    <property type="protein sequence ID" value="MCA9757617.1"/>
    <property type="molecule type" value="Genomic_DNA"/>
</dbReference>
<feature type="domain" description="Response regulatory" evidence="3">
    <location>
        <begin position="56"/>
        <end position="180"/>
    </location>
</feature>
<evidence type="ECO:0000313" key="5">
    <source>
        <dbReference type="Proteomes" id="UP000739538"/>
    </source>
</evidence>
<feature type="modified residue" description="4-aspartylphosphate" evidence="1">
    <location>
        <position position="113"/>
    </location>
</feature>
<dbReference type="InterPro" id="IPR001789">
    <property type="entry name" value="Sig_transdc_resp-reg_receiver"/>
</dbReference>
<sequence>MSQVAFLESLVVTTEPQTRKGDLRGAQTCEVNAPTAEPRGTQAPIRNLQANELLRPLVLVDDDSDFHVLLEASLRAAGICEPLVGIQEGRSVIPWLERQMELGSRRPLLVLLDVHLPDRGGLDVLKELKENDRFRNTPVMLLTADARDEVLNQALDLGASTAVTKPIDFPALVDLVRSLARYYGILTNGSAQAHSHRLSKEGSDSPDGNDRGSRNGSGEANGNGNSGGNGGGNSNGNGAVRGWTKRRH</sequence>
<proteinExistence type="predicted"/>
<dbReference type="PROSITE" id="PS50110">
    <property type="entry name" value="RESPONSE_REGULATORY"/>
    <property type="match status" value="1"/>
</dbReference>
<feature type="compositionally biased region" description="Basic and acidic residues" evidence="2">
    <location>
        <begin position="198"/>
        <end position="213"/>
    </location>
</feature>